<accession>A0A4U5JQE4</accession>
<feature type="transmembrane region" description="Helical" evidence="1">
    <location>
        <begin position="171"/>
        <end position="192"/>
    </location>
</feature>
<gene>
    <name evidence="2" type="ORF">FCE95_11210</name>
</gene>
<dbReference type="OrthoDB" id="6059269at2"/>
<dbReference type="GO" id="GO:0016787">
    <property type="term" value="F:hydrolase activity"/>
    <property type="evidence" value="ECO:0007669"/>
    <property type="project" value="UniProtKB-KW"/>
</dbReference>
<keyword evidence="1" id="KW-0472">Membrane</keyword>
<keyword evidence="3" id="KW-1185">Reference proteome</keyword>
<dbReference type="Proteomes" id="UP000308707">
    <property type="component" value="Unassembled WGS sequence"/>
</dbReference>
<sequence>MSSVVGHAAAGVAAYLACNRLSDRQSLRAPPVFVFLAICPDLDYLAIWLFHAVPAPRITHSLLFGLTTAASAWLYAKSLRREHPLPTPFLGLLAASLSHPALDLLVGAHPVPLLWPLSDPDLSMPFGVLPSAGRLALGNYYLWRNLLIELVVLLPALAVIVAAARRVPFRAVAIPALAVAPIWWVFLAWSIGLHR</sequence>
<name>A0A4U5JQE4_9GAMM</name>
<dbReference type="InterPro" id="IPR007404">
    <property type="entry name" value="YdjM-like"/>
</dbReference>
<evidence type="ECO:0000313" key="3">
    <source>
        <dbReference type="Proteomes" id="UP000308707"/>
    </source>
</evidence>
<proteinExistence type="predicted"/>
<evidence type="ECO:0000256" key="1">
    <source>
        <dbReference type="SAM" id="Phobius"/>
    </source>
</evidence>
<dbReference type="Pfam" id="PF04307">
    <property type="entry name" value="YdjM"/>
    <property type="match status" value="1"/>
</dbReference>
<organism evidence="2 3">
    <name type="scientific">Luteimonas gilva</name>
    <dbReference type="NCBI Taxonomy" id="2572684"/>
    <lineage>
        <taxon>Bacteria</taxon>
        <taxon>Pseudomonadati</taxon>
        <taxon>Pseudomonadota</taxon>
        <taxon>Gammaproteobacteria</taxon>
        <taxon>Lysobacterales</taxon>
        <taxon>Lysobacteraceae</taxon>
        <taxon>Luteimonas</taxon>
    </lineage>
</organism>
<evidence type="ECO:0000313" key="2">
    <source>
        <dbReference type="EMBL" id="TKR30668.1"/>
    </source>
</evidence>
<protein>
    <submittedName>
        <fullName evidence="2">Metal-dependent hydrolase</fullName>
    </submittedName>
</protein>
<feature type="transmembrane region" description="Helical" evidence="1">
    <location>
        <begin position="58"/>
        <end position="76"/>
    </location>
</feature>
<keyword evidence="2" id="KW-0378">Hydrolase</keyword>
<keyword evidence="1" id="KW-1133">Transmembrane helix</keyword>
<keyword evidence="1" id="KW-0812">Transmembrane</keyword>
<dbReference type="RefSeq" id="WP_137267099.1">
    <property type="nucleotide sequence ID" value="NZ_SZUA01000002.1"/>
</dbReference>
<feature type="transmembrane region" description="Helical" evidence="1">
    <location>
        <begin position="88"/>
        <end position="108"/>
    </location>
</feature>
<reference evidence="2 3" key="1">
    <citation type="submission" date="2019-04" db="EMBL/GenBank/DDBJ databases">
        <title>Reference strain of H23.</title>
        <authorList>
            <person name="Luo X."/>
        </authorList>
    </citation>
    <scope>NUCLEOTIDE SEQUENCE [LARGE SCALE GENOMIC DNA]</scope>
    <source>
        <strain evidence="2 3">H23</strain>
    </source>
</reference>
<feature type="transmembrane region" description="Helical" evidence="1">
    <location>
        <begin position="141"/>
        <end position="164"/>
    </location>
</feature>
<dbReference type="AlphaFoldDB" id="A0A4U5JQE4"/>
<comment type="caution">
    <text evidence="2">The sequence shown here is derived from an EMBL/GenBank/DDBJ whole genome shotgun (WGS) entry which is preliminary data.</text>
</comment>
<feature type="transmembrane region" description="Helical" evidence="1">
    <location>
        <begin position="32"/>
        <end position="52"/>
    </location>
</feature>
<dbReference type="EMBL" id="SZUA01000002">
    <property type="protein sequence ID" value="TKR30668.1"/>
    <property type="molecule type" value="Genomic_DNA"/>
</dbReference>